<comment type="caution">
    <text evidence="1">The sequence shown here is derived from an EMBL/GenBank/DDBJ whole genome shotgun (WGS) entry which is preliminary data.</text>
</comment>
<gene>
    <name evidence="1" type="ORF">CPB84DRAFT_1841610</name>
</gene>
<dbReference type="EMBL" id="JADNYJ010000002">
    <property type="protein sequence ID" value="KAF8913222.1"/>
    <property type="molecule type" value="Genomic_DNA"/>
</dbReference>
<organism evidence="1 2">
    <name type="scientific">Gymnopilus junonius</name>
    <name type="common">Spectacular rustgill mushroom</name>
    <name type="synonym">Gymnopilus spectabilis subsp. junonius</name>
    <dbReference type="NCBI Taxonomy" id="109634"/>
    <lineage>
        <taxon>Eukaryota</taxon>
        <taxon>Fungi</taxon>
        <taxon>Dikarya</taxon>
        <taxon>Basidiomycota</taxon>
        <taxon>Agaricomycotina</taxon>
        <taxon>Agaricomycetes</taxon>
        <taxon>Agaricomycetidae</taxon>
        <taxon>Agaricales</taxon>
        <taxon>Agaricineae</taxon>
        <taxon>Hymenogastraceae</taxon>
        <taxon>Gymnopilus</taxon>
    </lineage>
</organism>
<dbReference type="SUPFAM" id="SSF56112">
    <property type="entry name" value="Protein kinase-like (PK-like)"/>
    <property type="match status" value="1"/>
</dbReference>
<dbReference type="OrthoDB" id="25129at2759"/>
<keyword evidence="1" id="KW-0808">Transferase</keyword>
<dbReference type="AlphaFoldDB" id="A0A9P5P2N5"/>
<protein>
    <submittedName>
        <fullName evidence="1">Kinase-like domain-containing protein</fullName>
    </submittedName>
</protein>
<keyword evidence="2" id="KW-1185">Reference proteome</keyword>
<accession>A0A9P5P2N5</accession>
<evidence type="ECO:0000313" key="1">
    <source>
        <dbReference type="EMBL" id="KAF8913222.1"/>
    </source>
</evidence>
<name>A0A9P5P2N5_GYMJU</name>
<evidence type="ECO:0000313" key="2">
    <source>
        <dbReference type="Proteomes" id="UP000724874"/>
    </source>
</evidence>
<dbReference type="Proteomes" id="UP000724874">
    <property type="component" value="Unassembled WGS sequence"/>
</dbReference>
<keyword evidence="1" id="KW-0418">Kinase</keyword>
<dbReference type="InterPro" id="IPR011009">
    <property type="entry name" value="Kinase-like_dom_sf"/>
</dbReference>
<dbReference type="GO" id="GO:0016301">
    <property type="term" value="F:kinase activity"/>
    <property type="evidence" value="ECO:0007669"/>
    <property type="project" value="UniProtKB-KW"/>
</dbReference>
<dbReference type="Gene3D" id="3.30.200.20">
    <property type="entry name" value="Phosphorylase Kinase, domain 1"/>
    <property type="match status" value="1"/>
</dbReference>
<proteinExistence type="predicted"/>
<reference evidence="1" key="1">
    <citation type="submission" date="2020-11" db="EMBL/GenBank/DDBJ databases">
        <authorList>
            <consortium name="DOE Joint Genome Institute"/>
            <person name="Ahrendt S."/>
            <person name="Riley R."/>
            <person name="Andreopoulos W."/>
            <person name="LaButti K."/>
            <person name="Pangilinan J."/>
            <person name="Ruiz-duenas F.J."/>
            <person name="Barrasa J.M."/>
            <person name="Sanchez-Garcia M."/>
            <person name="Camarero S."/>
            <person name="Miyauchi S."/>
            <person name="Serrano A."/>
            <person name="Linde D."/>
            <person name="Babiker R."/>
            <person name="Drula E."/>
            <person name="Ayuso-Fernandez I."/>
            <person name="Pacheco R."/>
            <person name="Padilla G."/>
            <person name="Ferreira P."/>
            <person name="Barriuso J."/>
            <person name="Kellner H."/>
            <person name="Castanera R."/>
            <person name="Alfaro M."/>
            <person name="Ramirez L."/>
            <person name="Pisabarro A.G."/>
            <person name="Kuo A."/>
            <person name="Tritt A."/>
            <person name="Lipzen A."/>
            <person name="He G."/>
            <person name="Yan M."/>
            <person name="Ng V."/>
            <person name="Cullen D."/>
            <person name="Martin F."/>
            <person name="Rosso M.-N."/>
            <person name="Henrissat B."/>
            <person name="Hibbett D."/>
            <person name="Martinez A.T."/>
            <person name="Grigoriev I.V."/>
        </authorList>
    </citation>
    <scope>NUCLEOTIDE SEQUENCE</scope>
    <source>
        <strain evidence="1">AH 44721</strain>
    </source>
</reference>
<sequence length="235" mass="25926">MTTDNKANNLDCSSDDLTNAEISPSESITDAPLSNDSTPDLTTESGVRAYLAKTAFASTEIVPLLGGTANYVYRLILEKEYEGRKTLVLKHAKPYVKSWKALAFALERQIYEVAALRHVGAWLPKDSLVQVPVVHLFDEEEHVIIMDDAGADTVTLKAFMQQGRVSTELGSQIGDAVGTFLGRMHRWGKGNREVCDAVKGNTQAKTMSAWAFYGRLKETLDGTSTLEKLQDPWRS</sequence>